<dbReference type="Proteomes" id="UP001417504">
    <property type="component" value="Unassembled WGS sequence"/>
</dbReference>
<feature type="DNA-binding region" description="Homeobox" evidence="8">
    <location>
        <begin position="13"/>
        <end position="72"/>
    </location>
</feature>
<gene>
    <name evidence="13" type="ORF">Sjap_000351</name>
</gene>
<keyword evidence="5 10" id="KW-0804">Transcription</keyword>
<organism evidence="13 14">
    <name type="scientific">Stephania japonica</name>
    <dbReference type="NCBI Taxonomy" id="461633"/>
    <lineage>
        <taxon>Eukaryota</taxon>
        <taxon>Viridiplantae</taxon>
        <taxon>Streptophyta</taxon>
        <taxon>Embryophyta</taxon>
        <taxon>Tracheophyta</taxon>
        <taxon>Spermatophyta</taxon>
        <taxon>Magnoliopsida</taxon>
        <taxon>Ranunculales</taxon>
        <taxon>Menispermaceae</taxon>
        <taxon>Menispermoideae</taxon>
        <taxon>Cissampelideae</taxon>
        <taxon>Stephania</taxon>
    </lineage>
</organism>
<evidence type="ECO:0000256" key="3">
    <source>
        <dbReference type="ARBA" id="ARBA00023125"/>
    </source>
</evidence>
<dbReference type="InterPro" id="IPR000047">
    <property type="entry name" value="HTH_motif"/>
</dbReference>
<evidence type="ECO:0000256" key="10">
    <source>
        <dbReference type="RuleBase" id="RU369038"/>
    </source>
</evidence>
<evidence type="ECO:0000256" key="9">
    <source>
        <dbReference type="RuleBase" id="RU000682"/>
    </source>
</evidence>
<dbReference type="AlphaFoldDB" id="A0AAP0KHW6"/>
<dbReference type="PROSITE" id="PS00027">
    <property type="entry name" value="HOMEOBOX_1"/>
    <property type="match status" value="1"/>
</dbReference>
<keyword evidence="4 8" id="KW-0371">Homeobox</keyword>
<evidence type="ECO:0000256" key="5">
    <source>
        <dbReference type="ARBA" id="ARBA00023163"/>
    </source>
</evidence>
<keyword evidence="3 8" id="KW-0238">DNA-binding</keyword>
<dbReference type="InterPro" id="IPR017970">
    <property type="entry name" value="Homeobox_CS"/>
</dbReference>
<evidence type="ECO:0000256" key="1">
    <source>
        <dbReference type="ARBA" id="ARBA00004123"/>
    </source>
</evidence>
<evidence type="ECO:0000256" key="4">
    <source>
        <dbReference type="ARBA" id="ARBA00023155"/>
    </source>
</evidence>
<dbReference type="PANTHER" id="PTHR24326">
    <property type="entry name" value="HOMEOBOX-LEUCINE ZIPPER PROTEIN"/>
    <property type="match status" value="1"/>
</dbReference>
<keyword evidence="11" id="KW-0175">Coiled coil</keyword>
<protein>
    <recommendedName>
        <fullName evidence="10">Homeobox-leucine zipper protein</fullName>
    </recommendedName>
    <alternativeName>
        <fullName evidence="10">HD-ZIP protein</fullName>
    </alternativeName>
    <alternativeName>
        <fullName evidence="10">Homeodomain transcription factor</fullName>
    </alternativeName>
</protein>
<keyword evidence="14" id="KW-1185">Reference proteome</keyword>
<sequence length="169" mass="19388">MAFSQSQIHKQALKHQKKRLTQDQVRVLEGSFSYDKKLEQERKVQLARELGLPPRQIAIWYQNKRARWKTQTLELEYSALQLRLDGVVAEKKRLEREVERLRGELQRTQEMVLGLAVPTSPLCSLSLSCEENGSPSLLGDANCQWGNAERLHAAELYRCLMGAEDPTAK</sequence>
<accession>A0AAP0KHW6</accession>
<evidence type="ECO:0000256" key="7">
    <source>
        <dbReference type="ARBA" id="ARBA00025748"/>
    </source>
</evidence>
<evidence type="ECO:0000313" key="14">
    <source>
        <dbReference type="Proteomes" id="UP001417504"/>
    </source>
</evidence>
<evidence type="ECO:0000259" key="12">
    <source>
        <dbReference type="PROSITE" id="PS50071"/>
    </source>
</evidence>
<evidence type="ECO:0000256" key="6">
    <source>
        <dbReference type="ARBA" id="ARBA00023242"/>
    </source>
</evidence>
<dbReference type="EMBL" id="JBBNAE010000001">
    <property type="protein sequence ID" value="KAK9152871.1"/>
    <property type="molecule type" value="Genomic_DNA"/>
</dbReference>
<comment type="caution">
    <text evidence="13">The sequence shown here is derived from an EMBL/GenBank/DDBJ whole genome shotgun (WGS) entry which is preliminary data.</text>
</comment>
<name>A0AAP0KHW6_9MAGN</name>
<dbReference type="GO" id="GO:0045893">
    <property type="term" value="P:positive regulation of DNA-templated transcription"/>
    <property type="evidence" value="ECO:0007669"/>
    <property type="project" value="TreeGrafter"/>
</dbReference>
<dbReference type="PRINTS" id="PR00031">
    <property type="entry name" value="HTHREPRESSR"/>
</dbReference>
<dbReference type="PANTHER" id="PTHR24326:SF522">
    <property type="entry name" value="HOMEOBOX-LEUCINE ZIPPER PROTEIN ATHB-52"/>
    <property type="match status" value="1"/>
</dbReference>
<evidence type="ECO:0000256" key="2">
    <source>
        <dbReference type="ARBA" id="ARBA00023015"/>
    </source>
</evidence>
<dbReference type="InterPro" id="IPR045224">
    <property type="entry name" value="HDZip_class_I_plant"/>
</dbReference>
<comment type="subcellular location">
    <subcellularLocation>
        <location evidence="1 8 9">Nucleus</location>
    </subcellularLocation>
</comment>
<keyword evidence="2 10" id="KW-0805">Transcription regulation</keyword>
<reference evidence="13 14" key="1">
    <citation type="submission" date="2024-01" db="EMBL/GenBank/DDBJ databases">
        <title>Genome assemblies of Stephania.</title>
        <authorList>
            <person name="Yang L."/>
        </authorList>
    </citation>
    <scope>NUCLEOTIDE SEQUENCE [LARGE SCALE GENOMIC DNA]</scope>
    <source>
        <strain evidence="13">QJT</strain>
        <tissue evidence="13">Leaf</tissue>
    </source>
</reference>
<dbReference type="GO" id="GO:0005634">
    <property type="term" value="C:nucleus"/>
    <property type="evidence" value="ECO:0007669"/>
    <property type="project" value="UniProtKB-SubCell"/>
</dbReference>
<proteinExistence type="inferred from homology"/>
<dbReference type="SMART" id="SM00389">
    <property type="entry name" value="HOX"/>
    <property type="match status" value="1"/>
</dbReference>
<dbReference type="GO" id="GO:0000981">
    <property type="term" value="F:DNA-binding transcription factor activity, RNA polymerase II-specific"/>
    <property type="evidence" value="ECO:0007669"/>
    <property type="project" value="UniProtKB-UniRule"/>
</dbReference>
<dbReference type="InterPro" id="IPR001356">
    <property type="entry name" value="HD"/>
</dbReference>
<dbReference type="Gene3D" id="1.10.10.60">
    <property type="entry name" value="Homeodomain-like"/>
    <property type="match status" value="1"/>
</dbReference>
<dbReference type="SUPFAM" id="SSF46689">
    <property type="entry name" value="Homeodomain-like"/>
    <property type="match status" value="1"/>
</dbReference>
<evidence type="ECO:0000256" key="11">
    <source>
        <dbReference type="SAM" id="Coils"/>
    </source>
</evidence>
<keyword evidence="6 8" id="KW-0539">Nucleus</keyword>
<evidence type="ECO:0000313" key="13">
    <source>
        <dbReference type="EMBL" id="KAK9152871.1"/>
    </source>
</evidence>
<dbReference type="CDD" id="cd00086">
    <property type="entry name" value="homeodomain"/>
    <property type="match status" value="1"/>
</dbReference>
<comment type="function">
    <text evidence="10">Transcription factor.</text>
</comment>
<comment type="similarity">
    <text evidence="7 10">Belongs to the HD-ZIP homeobox family. Class I subfamily.</text>
</comment>
<feature type="domain" description="Homeobox" evidence="12">
    <location>
        <begin position="11"/>
        <end position="71"/>
    </location>
</feature>
<dbReference type="Pfam" id="PF00046">
    <property type="entry name" value="Homeodomain"/>
    <property type="match status" value="1"/>
</dbReference>
<dbReference type="InterPro" id="IPR009057">
    <property type="entry name" value="Homeodomain-like_sf"/>
</dbReference>
<dbReference type="GO" id="GO:0043565">
    <property type="term" value="F:sequence-specific DNA binding"/>
    <property type="evidence" value="ECO:0007669"/>
    <property type="project" value="TreeGrafter"/>
</dbReference>
<feature type="coiled-coil region" evidence="11">
    <location>
        <begin position="77"/>
        <end position="111"/>
    </location>
</feature>
<evidence type="ECO:0000256" key="8">
    <source>
        <dbReference type="PROSITE-ProRule" id="PRU00108"/>
    </source>
</evidence>
<dbReference type="PROSITE" id="PS50071">
    <property type="entry name" value="HOMEOBOX_2"/>
    <property type="match status" value="1"/>
</dbReference>